<dbReference type="GO" id="GO:0004519">
    <property type="term" value="F:endonuclease activity"/>
    <property type="evidence" value="ECO:0007669"/>
    <property type="project" value="UniProtKB-KW"/>
</dbReference>
<evidence type="ECO:0000259" key="1">
    <source>
        <dbReference type="Pfam" id="PF14279"/>
    </source>
</evidence>
<comment type="caution">
    <text evidence="2">The sequence shown here is derived from an EMBL/GenBank/DDBJ whole genome shotgun (WGS) entry which is preliminary data.</text>
</comment>
<sequence>MNILDIIVREAPFKCIFCNSSEENFSSVEHIVPHSLGNNFFILDKGWVCDKCNNVCSQFEAKVINHTFFGMERAFLGVITKKGKPSRSKVGKIHWNATPGKGRNSFEVDKYDIDKNPFLKHCFDNGKLIFPFHSKYDNLIAKLLLKIGIESKYAHPTMDKFEFLEAKKYVIGQNDNLWPYVLIQTAGVSDILSSVFSLSKYLHSHALAAGFDIFLLDIHGYNSIVLFFKYGHHLCAINLSSRSLDWLDYLKNAKTSFVCSPIDFVKYSY</sequence>
<proteinExistence type="predicted"/>
<organism evidence="2 3">
    <name type="scientific">Aliarcobacter butzleri</name>
    <dbReference type="NCBI Taxonomy" id="28197"/>
    <lineage>
        <taxon>Bacteria</taxon>
        <taxon>Pseudomonadati</taxon>
        <taxon>Campylobacterota</taxon>
        <taxon>Epsilonproteobacteria</taxon>
        <taxon>Campylobacterales</taxon>
        <taxon>Arcobacteraceae</taxon>
        <taxon>Aliarcobacter</taxon>
    </lineage>
</organism>
<dbReference type="InterPro" id="IPR029471">
    <property type="entry name" value="HNH_5"/>
</dbReference>
<reference evidence="2" key="2">
    <citation type="submission" date="2023-01" db="EMBL/GenBank/DDBJ databases">
        <authorList>
            <person name="Uljanovas D."/>
        </authorList>
    </citation>
    <scope>NUCLEOTIDE SEQUENCE</scope>
    <source>
        <strain evidence="2">H19</strain>
    </source>
</reference>
<evidence type="ECO:0000313" key="3">
    <source>
        <dbReference type="Proteomes" id="UP001171508"/>
    </source>
</evidence>
<evidence type="ECO:0000313" key="2">
    <source>
        <dbReference type="EMBL" id="MDN5133286.1"/>
    </source>
</evidence>
<dbReference type="AlphaFoldDB" id="A0AAP4Q0S8"/>
<reference evidence="2" key="1">
    <citation type="journal article" date="2023" name="Microorganisms">
        <title>Genomic Characterization of Arcobacter butzleri Strains Isolated from Various Sources in Lithuania.</title>
        <authorList>
            <person name="Uljanovas D."/>
            <person name="Golz G."/>
            <person name="Fleischmann S."/>
            <person name="Kudirkiene E."/>
            <person name="Kasetiene N."/>
            <person name="Grineviciene A."/>
            <person name="Tamuleviciene E."/>
            <person name="Aksomaitiene J."/>
            <person name="Alter T."/>
            <person name="Malakauskas M."/>
        </authorList>
    </citation>
    <scope>NUCLEOTIDE SEQUENCE</scope>
    <source>
        <strain evidence="2">H19</strain>
    </source>
</reference>
<keyword evidence="2" id="KW-0378">Hydrolase</keyword>
<keyword evidence="2" id="KW-0255">Endonuclease</keyword>
<dbReference type="RefSeq" id="WP_301344342.1">
    <property type="nucleotide sequence ID" value="NZ_JAPZCV010000037.1"/>
</dbReference>
<dbReference type="Proteomes" id="UP001171508">
    <property type="component" value="Unassembled WGS sequence"/>
</dbReference>
<gene>
    <name evidence="2" type="ORF">PJV92_11180</name>
</gene>
<dbReference type="EMBL" id="JAQJJM010000037">
    <property type="protein sequence ID" value="MDN5133286.1"/>
    <property type="molecule type" value="Genomic_DNA"/>
</dbReference>
<dbReference type="Pfam" id="PF14279">
    <property type="entry name" value="HNH_5"/>
    <property type="match status" value="1"/>
</dbReference>
<accession>A0AAP4Q0S8</accession>
<protein>
    <submittedName>
        <fullName evidence="2">HNH endonuclease</fullName>
    </submittedName>
</protein>
<name>A0AAP4Q0S8_9BACT</name>
<feature type="domain" description="HNH endonuclease 5" evidence="1">
    <location>
        <begin position="15"/>
        <end position="59"/>
    </location>
</feature>
<keyword evidence="2" id="KW-0540">Nuclease</keyword>